<dbReference type="AlphaFoldDB" id="H2YUF5"/>
<evidence type="ECO:0000256" key="8">
    <source>
        <dbReference type="ARBA" id="ARBA00048679"/>
    </source>
</evidence>
<reference evidence="10" key="2">
    <citation type="submission" date="2025-08" db="UniProtKB">
        <authorList>
            <consortium name="Ensembl"/>
        </authorList>
    </citation>
    <scope>IDENTIFICATION</scope>
</reference>
<evidence type="ECO:0000256" key="1">
    <source>
        <dbReference type="ARBA" id="ARBA00012513"/>
    </source>
</evidence>
<dbReference type="InterPro" id="IPR011009">
    <property type="entry name" value="Kinase-like_dom_sf"/>
</dbReference>
<dbReference type="GO" id="GO:1901990">
    <property type="term" value="P:regulation of mitotic cell cycle phase transition"/>
    <property type="evidence" value="ECO:0007669"/>
    <property type="project" value="TreeGrafter"/>
</dbReference>
<reference evidence="10" key="3">
    <citation type="submission" date="2025-09" db="UniProtKB">
        <authorList>
            <consortium name="Ensembl"/>
        </authorList>
    </citation>
    <scope>IDENTIFICATION</scope>
</reference>
<evidence type="ECO:0000256" key="3">
    <source>
        <dbReference type="ARBA" id="ARBA00022679"/>
    </source>
</evidence>
<evidence type="ECO:0000313" key="10">
    <source>
        <dbReference type="Ensembl" id="ENSCSAVP00000008965.1"/>
    </source>
</evidence>
<comment type="catalytic activity">
    <reaction evidence="8">
        <text>L-seryl-[protein] + ATP = O-phospho-L-seryl-[protein] + ADP + H(+)</text>
        <dbReference type="Rhea" id="RHEA:17989"/>
        <dbReference type="Rhea" id="RHEA-COMP:9863"/>
        <dbReference type="Rhea" id="RHEA-COMP:11604"/>
        <dbReference type="ChEBI" id="CHEBI:15378"/>
        <dbReference type="ChEBI" id="CHEBI:29999"/>
        <dbReference type="ChEBI" id="CHEBI:30616"/>
        <dbReference type="ChEBI" id="CHEBI:83421"/>
        <dbReference type="ChEBI" id="CHEBI:456216"/>
        <dbReference type="EC" id="2.7.11.1"/>
    </reaction>
</comment>
<keyword evidence="11" id="KW-1185">Reference proteome</keyword>
<dbReference type="GO" id="GO:0005524">
    <property type="term" value="F:ATP binding"/>
    <property type="evidence" value="ECO:0007669"/>
    <property type="project" value="UniProtKB-KW"/>
</dbReference>
<keyword evidence="3" id="KW-0808">Transferase</keyword>
<evidence type="ECO:0000256" key="2">
    <source>
        <dbReference type="ARBA" id="ARBA00022527"/>
    </source>
</evidence>
<dbReference type="PANTHER" id="PTHR43671:SF98">
    <property type="entry name" value="SERINE_THREONINE-PROTEIN KINASE NEK11"/>
    <property type="match status" value="1"/>
</dbReference>
<dbReference type="PROSITE" id="PS50011">
    <property type="entry name" value="PROTEIN_KINASE_DOM"/>
    <property type="match status" value="1"/>
</dbReference>
<dbReference type="Pfam" id="PF00069">
    <property type="entry name" value="Pkinase"/>
    <property type="match status" value="1"/>
</dbReference>
<dbReference type="GO" id="GO:0005654">
    <property type="term" value="C:nucleoplasm"/>
    <property type="evidence" value="ECO:0007669"/>
    <property type="project" value="TreeGrafter"/>
</dbReference>
<comment type="catalytic activity">
    <reaction evidence="7">
        <text>L-threonyl-[protein] + ATP = O-phospho-L-threonyl-[protein] + ADP + H(+)</text>
        <dbReference type="Rhea" id="RHEA:46608"/>
        <dbReference type="Rhea" id="RHEA-COMP:11060"/>
        <dbReference type="Rhea" id="RHEA-COMP:11605"/>
        <dbReference type="ChEBI" id="CHEBI:15378"/>
        <dbReference type="ChEBI" id="CHEBI:30013"/>
        <dbReference type="ChEBI" id="CHEBI:30616"/>
        <dbReference type="ChEBI" id="CHEBI:61977"/>
        <dbReference type="ChEBI" id="CHEBI:456216"/>
        <dbReference type="EC" id="2.7.11.1"/>
    </reaction>
</comment>
<keyword evidence="5" id="KW-0418">Kinase</keyword>
<keyword evidence="4" id="KW-0547">Nucleotide-binding</keyword>
<evidence type="ECO:0000256" key="6">
    <source>
        <dbReference type="ARBA" id="ARBA00022840"/>
    </source>
</evidence>
<dbReference type="STRING" id="51511.ENSCSAVP00000008965"/>
<dbReference type="InterPro" id="IPR000719">
    <property type="entry name" value="Prot_kinase_dom"/>
</dbReference>
<organism evidence="10 11">
    <name type="scientific">Ciona savignyi</name>
    <name type="common">Pacific transparent sea squirt</name>
    <dbReference type="NCBI Taxonomy" id="51511"/>
    <lineage>
        <taxon>Eukaryota</taxon>
        <taxon>Metazoa</taxon>
        <taxon>Chordata</taxon>
        <taxon>Tunicata</taxon>
        <taxon>Ascidiacea</taxon>
        <taxon>Phlebobranchia</taxon>
        <taxon>Cionidae</taxon>
        <taxon>Ciona</taxon>
    </lineage>
</organism>
<keyword evidence="2" id="KW-0723">Serine/threonine-protein kinase</keyword>
<dbReference type="EC" id="2.7.11.1" evidence="1"/>
<name>H2YUF5_CIOSA</name>
<evidence type="ECO:0000313" key="11">
    <source>
        <dbReference type="Proteomes" id="UP000007875"/>
    </source>
</evidence>
<dbReference type="InterPro" id="IPR050660">
    <property type="entry name" value="NEK_Ser/Thr_kinase"/>
</dbReference>
<keyword evidence="6" id="KW-0067">ATP-binding</keyword>
<protein>
    <recommendedName>
        <fullName evidence="1">non-specific serine/threonine protein kinase</fullName>
        <ecNumber evidence="1">2.7.11.1</ecNumber>
    </recommendedName>
</protein>
<feature type="domain" description="Protein kinase" evidence="9">
    <location>
        <begin position="1"/>
        <end position="131"/>
    </location>
</feature>
<dbReference type="PROSITE" id="PS00108">
    <property type="entry name" value="PROTEIN_KINASE_ST"/>
    <property type="match status" value="1"/>
</dbReference>
<dbReference type="Proteomes" id="UP000007875">
    <property type="component" value="Unassembled WGS sequence"/>
</dbReference>
<accession>H2YUF5</accession>
<dbReference type="SMART" id="SM00220">
    <property type="entry name" value="S_TKc"/>
    <property type="match status" value="1"/>
</dbReference>
<evidence type="ECO:0000256" key="5">
    <source>
        <dbReference type="ARBA" id="ARBA00022777"/>
    </source>
</evidence>
<dbReference type="GO" id="GO:0031573">
    <property type="term" value="P:mitotic intra-S DNA damage checkpoint signaling"/>
    <property type="evidence" value="ECO:0007669"/>
    <property type="project" value="TreeGrafter"/>
</dbReference>
<dbReference type="Ensembl" id="ENSCSAVT00000009079.1">
    <property type="protein sequence ID" value="ENSCSAVP00000008965.1"/>
    <property type="gene ID" value="ENSCSAVG00000005304.1"/>
</dbReference>
<dbReference type="GeneTree" id="ENSGT00940000165312"/>
<reference evidence="11" key="1">
    <citation type="submission" date="2003-08" db="EMBL/GenBank/DDBJ databases">
        <authorList>
            <person name="Birren B."/>
            <person name="Nusbaum C."/>
            <person name="Abebe A."/>
            <person name="Abouelleil A."/>
            <person name="Adekoya E."/>
            <person name="Ait-zahra M."/>
            <person name="Allen N."/>
            <person name="Allen T."/>
            <person name="An P."/>
            <person name="Anderson M."/>
            <person name="Anderson S."/>
            <person name="Arachchi H."/>
            <person name="Armbruster J."/>
            <person name="Bachantsang P."/>
            <person name="Baldwin J."/>
            <person name="Barry A."/>
            <person name="Bayul T."/>
            <person name="Blitshsteyn B."/>
            <person name="Bloom T."/>
            <person name="Blye J."/>
            <person name="Boguslavskiy L."/>
            <person name="Borowsky M."/>
            <person name="Boukhgalter B."/>
            <person name="Brunache A."/>
            <person name="Butler J."/>
            <person name="Calixte N."/>
            <person name="Calvo S."/>
            <person name="Camarata J."/>
            <person name="Campo K."/>
            <person name="Chang J."/>
            <person name="Cheshatsang Y."/>
            <person name="Citroen M."/>
            <person name="Collymore A."/>
            <person name="Considine T."/>
            <person name="Cook A."/>
            <person name="Cooke P."/>
            <person name="Corum B."/>
            <person name="Cuomo C."/>
            <person name="David R."/>
            <person name="Dawoe T."/>
            <person name="Degray S."/>
            <person name="Dodge S."/>
            <person name="Dooley K."/>
            <person name="Dorje P."/>
            <person name="Dorjee K."/>
            <person name="Dorris L."/>
            <person name="Duffey N."/>
            <person name="Dupes A."/>
            <person name="Elkins T."/>
            <person name="Engels R."/>
            <person name="Erickson J."/>
            <person name="Farina A."/>
            <person name="Faro S."/>
            <person name="Ferreira P."/>
            <person name="Fischer H."/>
            <person name="Fitzgerald M."/>
            <person name="Foley K."/>
            <person name="Gage D."/>
            <person name="Galagan J."/>
            <person name="Gearin G."/>
            <person name="Gnerre S."/>
            <person name="Gnirke A."/>
            <person name="Goyette A."/>
            <person name="Graham J."/>
            <person name="Grandbois E."/>
            <person name="Gyaltsen K."/>
            <person name="Hafez N."/>
            <person name="Hagopian D."/>
            <person name="Hagos B."/>
            <person name="Hall J."/>
            <person name="Hatcher B."/>
            <person name="Heller A."/>
            <person name="Higgins H."/>
            <person name="Honan T."/>
            <person name="Horn A."/>
            <person name="Houde N."/>
            <person name="Hughes L."/>
            <person name="Hulme W."/>
            <person name="Husby E."/>
            <person name="Iliev I."/>
            <person name="Jaffe D."/>
            <person name="Jones C."/>
            <person name="Kamal M."/>
            <person name="Kamat A."/>
            <person name="Kamvysselis M."/>
            <person name="Karlsson E."/>
            <person name="Kells C."/>
            <person name="Kieu A."/>
            <person name="Kisner P."/>
            <person name="Kodira C."/>
            <person name="Kulbokas E."/>
            <person name="Labutti K."/>
            <person name="Lama D."/>
            <person name="Landers T."/>
            <person name="Leger J."/>
            <person name="Levine S."/>
            <person name="Lewis D."/>
            <person name="Lewis T."/>
            <person name="Lindblad-toh K."/>
            <person name="Liu X."/>
            <person name="Lokyitsang T."/>
            <person name="Lokyitsang Y."/>
            <person name="Lucien O."/>
            <person name="Lui A."/>
            <person name="Ma L.J."/>
            <person name="Mabbitt R."/>
            <person name="Macdonald J."/>
            <person name="Maclean C."/>
            <person name="Major J."/>
            <person name="Manning J."/>
            <person name="Marabella R."/>
            <person name="Maru K."/>
            <person name="Matthews C."/>
            <person name="Mauceli E."/>
            <person name="Mccarthy M."/>
            <person name="Mcdonough S."/>
            <person name="Mcghee T."/>
            <person name="Meldrim J."/>
            <person name="Meneus L."/>
            <person name="Mesirov J."/>
            <person name="Mihalev A."/>
            <person name="Mihova T."/>
            <person name="Mikkelsen T."/>
            <person name="Mlenga V."/>
            <person name="Moru K."/>
            <person name="Mozes J."/>
            <person name="Mulrain L."/>
            <person name="Munson G."/>
            <person name="Naylor J."/>
            <person name="Newes C."/>
            <person name="Nguyen C."/>
            <person name="Nguyen N."/>
            <person name="Nguyen T."/>
            <person name="Nicol R."/>
            <person name="Nielsen C."/>
            <person name="Nizzari M."/>
            <person name="Norbu C."/>
            <person name="Norbu N."/>
            <person name="O'donnell P."/>
            <person name="Okoawo O."/>
            <person name="O'leary S."/>
            <person name="Omotosho B."/>
            <person name="O'neill K."/>
            <person name="Osman S."/>
            <person name="Parker S."/>
            <person name="Perrin D."/>
            <person name="Phunkhang P."/>
            <person name="Piqani B."/>
            <person name="Purcell S."/>
            <person name="Rachupka T."/>
            <person name="Ramasamy U."/>
            <person name="Rameau R."/>
            <person name="Ray V."/>
            <person name="Raymond C."/>
            <person name="Retta R."/>
            <person name="Richardson S."/>
            <person name="Rise C."/>
            <person name="Rodriguez J."/>
            <person name="Rogers J."/>
            <person name="Rogov P."/>
            <person name="Rutman M."/>
            <person name="Schupbach R."/>
            <person name="Seaman C."/>
            <person name="Settipalli S."/>
            <person name="Sharpe T."/>
            <person name="Sheridan J."/>
            <person name="Sherpa N."/>
            <person name="Shi J."/>
            <person name="Smirnov S."/>
            <person name="Smith C."/>
            <person name="Sougnez C."/>
            <person name="Spencer B."/>
            <person name="Stalker J."/>
            <person name="Stange-thomann N."/>
            <person name="Stavropoulos S."/>
            <person name="Stetson K."/>
            <person name="Stone C."/>
            <person name="Stone S."/>
            <person name="Stubbs M."/>
            <person name="Talamas J."/>
            <person name="Tchuinga P."/>
            <person name="Tenzing P."/>
            <person name="Tesfaye S."/>
            <person name="Theodore J."/>
            <person name="Thoulutsang Y."/>
            <person name="Topham K."/>
            <person name="Towey S."/>
            <person name="Tsamla T."/>
            <person name="Tsomo N."/>
            <person name="Vallee D."/>
            <person name="Vassiliev H."/>
            <person name="Venkataraman V."/>
            <person name="Vinson J."/>
            <person name="Vo A."/>
            <person name="Wade C."/>
            <person name="Wang S."/>
            <person name="Wangchuk T."/>
            <person name="Wangdi T."/>
            <person name="Whittaker C."/>
            <person name="Wilkinson J."/>
            <person name="Wu Y."/>
            <person name="Wyman D."/>
            <person name="Yadav S."/>
            <person name="Yang S."/>
            <person name="Yang X."/>
            <person name="Yeager S."/>
            <person name="Yee E."/>
            <person name="Young G."/>
            <person name="Zainoun J."/>
            <person name="Zembeck L."/>
            <person name="Zimmer A."/>
            <person name="Zody M."/>
            <person name="Lander E."/>
        </authorList>
    </citation>
    <scope>NUCLEOTIDE SEQUENCE [LARGE SCALE GENOMIC DNA]</scope>
</reference>
<dbReference type="SUPFAM" id="SSF56112">
    <property type="entry name" value="Protein kinase-like (PK-like)"/>
    <property type="match status" value="1"/>
</dbReference>
<dbReference type="InParanoid" id="H2YUF5"/>
<evidence type="ECO:0000256" key="4">
    <source>
        <dbReference type="ARBA" id="ARBA00022741"/>
    </source>
</evidence>
<dbReference type="GO" id="GO:0004674">
    <property type="term" value="F:protein serine/threonine kinase activity"/>
    <property type="evidence" value="ECO:0007669"/>
    <property type="project" value="UniProtKB-KW"/>
</dbReference>
<evidence type="ECO:0000259" key="9">
    <source>
        <dbReference type="PROSITE" id="PS50011"/>
    </source>
</evidence>
<dbReference type="InterPro" id="IPR008271">
    <property type="entry name" value="Ser/Thr_kinase_AS"/>
</dbReference>
<dbReference type="Gene3D" id="1.10.510.10">
    <property type="entry name" value="Transferase(Phosphotransferase) domain 1"/>
    <property type="match status" value="1"/>
</dbReference>
<dbReference type="eggNOG" id="KOG0589">
    <property type="taxonomic scope" value="Eukaryota"/>
</dbReference>
<evidence type="ECO:0000256" key="7">
    <source>
        <dbReference type="ARBA" id="ARBA00047899"/>
    </source>
</evidence>
<proteinExistence type="predicted"/>
<sequence>MLDALQYMHSRKVLHRDLKPANILLVGDIVKLADFGVSKQLLLSTCHSAPAGTWAYMSPEMFTENYNSKSDIWSLGCVFYELFTLELICGPGAAKLMPHVLKLGNKEELPSLNEQRYNEIFKKMVDYDVKR</sequence>
<dbReference type="PANTHER" id="PTHR43671">
    <property type="entry name" value="SERINE/THREONINE-PROTEIN KINASE NEK"/>
    <property type="match status" value="1"/>
</dbReference>
<dbReference type="HOGENOM" id="CLU_000288_63_23_1"/>